<evidence type="ECO:0008006" key="3">
    <source>
        <dbReference type="Google" id="ProtNLM"/>
    </source>
</evidence>
<reference evidence="1" key="2">
    <citation type="submission" date="2020-09" db="EMBL/GenBank/DDBJ databases">
        <authorList>
            <person name="Sun Q."/>
            <person name="Zhou Y."/>
        </authorList>
    </citation>
    <scope>NUCLEOTIDE SEQUENCE</scope>
    <source>
        <strain evidence="1">CGMCC 1.15493</strain>
    </source>
</reference>
<gene>
    <name evidence="1" type="ORF">GCM10011335_23560</name>
</gene>
<dbReference type="InterPro" id="IPR011856">
    <property type="entry name" value="tRNA_endonuc-like_dom_sf"/>
</dbReference>
<protein>
    <recommendedName>
        <fullName evidence="3">VRR-NUC domain-containing protein</fullName>
    </recommendedName>
</protein>
<name>A0A917DAF0_9HYPH</name>
<dbReference type="GO" id="GO:0003676">
    <property type="term" value="F:nucleic acid binding"/>
    <property type="evidence" value="ECO:0007669"/>
    <property type="project" value="InterPro"/>
</dbReference>
<dbReference type="EMBL" id="BMJJ01000005">
    <property type="protein sequence ID" value="GGD19946.1"/>
    <property type="molecule type" value="Genomic_DNA"/>
</dbReference>
<keyword evidence="2" id="KW-1185">Reference proteome</keyword>
<sequence>MSGTALMNRCLMALSRAGASVFRNNTGQGWAGKSFGLTAGQVYRAHGGERVILDARPLKAGLTTGSSDIIGFLTVEVTPEMVGAKVAVFLAPEVKDGTGRPTKDQLNFLDHVRRGGGIADVVRSEADAVALVEDAAKDIRGRACQ</sequence>
<dbReference type="AlphaFoldDB" id="A0A917DAF0"/>
<reference evidence="1" key="1">
    <citation type="journal article" date="2014" name="Int. J. Syst. Evol. Microbiol.">
        <title>Complete genome sequence of Corynebacterium casei LMG S-19264T (=DSM 44701T), isolated from a smear-ripened cheese.</title>
        <authorList>
            <consortium name="US DOE Joint Genome Institute (JGI-PGF)"/>
            <person name="Walter F."/>
            <person name="Albersmeier A."/>
            <person name="Kalinowski J."/>
            <person name="Ruckert C."/>
        </authorList>
    </citation>
    <scope>NUCLEOTIDE SEQUENCE</scope>
    <source>
        <strain evidence="1">CGMCC 1.15493</strain>
    </source>
</reference>
<dbReference type="RefSeq" id="WP_188850820.1">
    <property type="nucleotide sequence ID" value="NZ_BMJJ01000005.1"/>
</dbReference>
<evidence type="ECO:0000313" key="1">
    <source>
        <dbReference type="EMBL" id="GGD19946.1"/>
    </source>
</evidence>
<proteinExistence type="predicted"/>
<evidence type="ECO:0000313" key="2">
    <source>
        <dbReference type="Proteomes" id="UP000613160"/>
    </source>
</evidence>
<comment type="caution">
    <text evidence="1">The sequence shown here is derived from an EMBL/GenBank/DDBJ whole genome shotgun (WGS) entry which is preliminary data.</text>
</comment>
<organism evidence="1 2">
    <name type="scientific">Aureimonas glaciei</name>
    <dbReference type="NCBI Taxonomy" id="1776957"/>
    <lineage>
        <taxon>Bacteria</taxon>
        <taxon>Pseudomonadati</taxon>
        <taxon>Pseudomonadota</taxon>
        <taxon>Alphaproteobacteria</taxon>
        <taxon>Hyphomicrobiales</taxon>
        <taxon>Aurantimonadaceae</taxon>
        <taxon>Aureimonas</taxon>
    </lineage>
</organism>
<dbReference type="Gene3D" id="3.40.1350.10">
    <property type="match status" value="1"/>
</dbReference>
<dbReference type="Proteomes" id="UP000613160">
    <property type="component" value="Unassembled WGS sequence"/>
</dbReference>
<accession>A0A917DAF0</accession>